<dbReference type="InterPro" id="IPR036390">
    <property type="entry name" value="WH_DNA-bd_sf"/>
</dbReference>
<evidence type="ECO:0000256" key="2">
    <source>
        <dbReference type="ARBA" id="ARBA00023125"/>
    </source>
</evidence>
<name>A0A518BH81_9BACT</name>
<dbReference type="PIRSF" id="PIRSF006707">
    <property type="entry name" value="MJ1563"/>
    <property type="match status" value="1"/>
</dbReference>
<dbReference type="RefSeq" id="WP_145063989.1">
    <property type="nucleotide sequence ID" value="NZ_CP036287.1"/>
</dbReference>
<dbReference type="PANTHER" id="PTHR38465:SF1">
    <property type="entry name" value="HTH-TYPE TRANSCRIPTIONAL REGULATOR MJ1563-RELATED"/>
    <property type="match status" value="1"/>
</dbReference>
<proteinExistence type="inferred from homology"/>
<evidence type="ECO:0000256" key="4">
    <source>
        <dbReference type="PIRNR" id="PIRNR006707"/>
    </source>
</evidence>
<accession>A0A518BH81</accession>
<dbReference type="SUPFAM" id="SSF46785">
    <property type="entry name" value="Winged helix' DNA-binding domain"/>
    <property type="match status" value="1"/>
</dbReference>
<organism evidence="5 6">
    <name type="scientific">Engelhardtia mirabilis</name>
    <dbReference type="NCBI Taxonomy" id="2528011"/>
    <lineage>
        <taxon>Bacteria</taxon>
        <taxon>Pseudomonadati</taxon>
        <taxon>Planctomycetota</taxon>
        <taxon>Planctomycetia</taxon>
        <taxon>Planctomycetia incertae sedis</taxon>
        <taxon>Engelhardtia</taxon>
    </lineage>
</organism>
<sequence>MSNADQVRAEFTELWGQLASFWGISPAAARAFAHLFTLEEGATAQELREGLAMSAGAVSTATRELREWGLAAPVRQPRSRQVQWRVETDVERVVRTIVATRKRREWDPILEHVDRWLPELSGSKDAESVHVRERLETVRAIVKVADDMAQAFLRGGVVEKLGLSLLVKATKRRAKRPS</sequence>
<dbReference type="InterPro" id="IPR052362">
    <property type="entry name" value="HTH-GbsR_regulator"/>
</dbReference>
<keyword evidence="3 4" id="KW-0804">Transcription</keyword>
<keyword evidence="1 4" id="KW-0805">Transcription regulation</keyword>
<evidence type="ECO:0000313" key="5">
    <source>
        <dbReference type="EMBL" id="QDU66341.1"/>
    </source>
</evidence>
<reference evidence="5 6" key="1">
    <citation type="submission" date="2019-02" db="EMBL/GenBank/DDBJ databases">
        <title>Deep-cultivation of Planctomycetes and their phenomic and genomic characterization uncovers novel biology.</title>
        <authorList>
            <person name="Wiegand S."/>
            <person name="Jogler M."/>
            <person name="Boedeker C."/>
            <person name="Pinto D."/>
            <person name="Vollmers J."/>
            <person name="Rivas-Marin E."/>
            <person name="Kohn T."/>
            <person name="Peeters S.H."/>
            <person name="Heuer A."/>
            <person name="Rast P."/>
            <person name="Oberbeckmann S."/>
            <person name="Bunk B."/>
            <person name="Jeske O."/>
            <person name="Meyerdierks A."/>
            <person name="Storesund J.E."/>
            <person name="Kallscheuer N."/>
            <person name="Luecker S."/>
            <person name="Lage O.M."/>
            <person name="Pohl T."/>
            <person name="Merkel B.J."/>
            <person name="Hornburger P."/>
            <person name="Mueller R.-W."/>
            <person name="Bruemmer F."/>
            <person name="Labrenz M."/>
            <person name="Spormann A.M."/>
            <person name="Op den Camp H."/>
            <person name="Overmann J."/>
            <person name="Amann R."/>
            <person name="Jetten M.S.M."/>
            <person name="Mascher T."/>
            <person name="Medema M.H."/>
            <person name="Devos D.P."/>
            <person name="Kaster A.-K."/>
            <person name="Ovreas L."/>
            <person name="Rohde M."/>
            <person name="Galperin M.Y."/>
            <person name="Jogler C."/>
        </authorList>
    </citation>
    <scope>NUCLEOTIDE SEQUENCE [LARGE SCALE GENOMIC DNA]</scope>
    <source>
        <strain evidence="5 6">Pla133</strain>
    </source>
</reference>
<protein>
    <recommendedName>
        <fullName evidence="4">HTH-type transcriptional regulator</fullName>
    </recommendedName>
</protein>
<evidence type="ECO:0000313" key="6">
    <source>
        <dbReference type="Proteomes" id="UP000316921"/>
    </source>
</evidence>
<dbReference type="Gene3D" id="1.10.10.10">
    <property type="entry name" value="Winged helix-like DNA-binding domain superfamily/Winged helix DNA-binding domain"/>
    <property type="match status" value="1"/>
</dbReference>
<dbReference type="Proteomes" id="UP000316921">
    <property type="component" value="Chromosome"/>
</dbReference>
<keyword evidence="2 4" id="KW-0238">DNA-binding</keyword>
<keyword evidence="6" id="KW-1185">Reference proteome</keyword>
<dbReference type="PANTHER" id="PTHR38465">
    <property type="entry name" value="HTH-TYPE TRANSCRIPTIONAL REGULATOR MJ1563-RELATED"/>
    <property type="match status" value="1"/>
</dbReference>
<dbReference type="InterPro" id="IPR036388">
    <property type="entry name" value="WH-like_DNA-bd_sf"/>
</dbReference>
<dbReference type="KEGG" id="pbap:Pla133_14110"/>
<dbReference type="GO" id="GO:0003677">
    <property type="term" value="F:DNA binding"/>
    <property type="evidence" value="ECO:0007669"/>
    <property type="project" value="UniProtKB-UniRule"/>
</dbReference>
<dbReference type="EMBL" id="CP036287">
    <property type="protein sequence ID" value="QDU66341.1"/>
    <property type="molecule type" value="Genomic_DNA"/>
</dbReference>
<evidence type="ECO:0000256" key="3">
    <source>
        <dbReference type="ARBA" id="ARBA00023163"/>
    </source>
</evidence>
<dbReference type="AlphaFoldDB" id="A0A518BH81"/>
<gene>
    <name evidence="5" type="ORF">Pla133_14110</name>
</gene>
<evidence type="ECO:0000256" key="1">
    <source>
        <dbReference type="ARBA" id="ARBA00023015"/>
    </source>
</evidence>
<dbReference type="InterPro" id="IPR026282">
    <property type="entry name" value="MJ1563"/>
</dbReference>
<comment type="similarity">
    <text evidence="4">Belongs to the GbsR family.</text>
</comment>